<keyword evidence="1" id="KW-0472">Membrane</keyword>
<reference evidence="3" key="1">
    <citation type="submission" date="2013-11" db="EMBL/GenBank/DDBJ databases">
        <authorList>
            <person name="Hoang H.T."/>
            <person name="Killian M.L."/>
            <person name="Madson D.M."/>
            <person name="Arruda P.H.E."/>
            <person name="Sun D."/>
            <person name="Schwartz K.J."/>
            <person name="Yoon K."/>
        </authorList>
    </citation>
    <scope>NUCLEOTIDE SEQUENCE [LARGE SCALE GENOMIC DNA]</scope>
    <source>
        <strain evidence="3">CDK2</strain>
    </source>
</reference>
<dbReference type="AlphaFoldDB" id="A0A0P7HWU7"/>
<keyword evidence="1" id="KW-0812">Transmembrane</keyword>
<feature type="transmembrane region" description="Helical" evidence="1">
    <location>
        <begin position="12"/>
        <end position="30"/>
    </location>
</feature>
<feature type="transmembrane region" description="Helical" evidence="1">
    <location>
        <begin position="72"/>
        <end position="89"/>
    </location>
</feature>
<accession>A0A0P7HWU7</accession>
<organism evidence="2 3">
    <name type="scientific">Halolamina pelagica</name>
    <dbReference type="NCBI Taxonomy" id="699431"/>
    <lineage>
        <taxon>Archaea</taxon>
        <taxon>Methanobacteriati</taxon>
        <taxon>Methanobacteriota</taxon>
        <taxon>Stenosarchaea group</taxon>
        <taxon>Halobacteria</taxon>
        <taxon>Halobacteriales</taxon>
        <taxon>Haloferacaceae</taxon>
    </lineage>
</organism>
<keyword evidence="1" id="KW-1133">Transmembrane helix</keyword>
<feature type="transmembrane region" description="Helical" evidence="1">
    <location>
        <begin position="42"/>
        <end position="60"/>
    </location>
</feature>
<dbReference type="EMBL" id="LGUC01000001">
    <property type="protein sequence ID" value="KPN31537.1"/>
    <property type="molecule type" value="Genomic_DNA"/>
</dbReference>
<evidence type="ECO:0000313" key="3">
    <source>
        <dbReference type="Proteomes" id="UP000050535"/>
    </source>
</evidence>
<sequence length="118" mass="12268">METGNAESDVSESVSISLLIAVVATALIYLELWGGSLPAFDAGEIALGIGLGLVAGAAFYYRGTRSTRLDDVPPLAIFLALAMTVYVFFPEGLPPVVELAIVVGVWTDAVLRAGAKVV</sequence>
<dbReference type="RefSeq" id="WP_054584109.1">
    <property type="nucleotide sequence ID" value="NZ_LGUC01000001.1"/>
</dbReference>
<keyword evidence="3" id="KW-1185">Reference proteome</keyword>
<proteinExistence type="predicted"/>
<name>A0A0P7HWU7_9EURY</name>
<evidence type="ECO:0000256" key="1">
    <source>
        <dbReference type="SAM" id="Phobius"/>
    </source>
</evidence>
<dbReference type="OrthoDB" id="313213at2157"/>
<comment type="caution">
    <text evidence="2">The sequence shown here is derived from an EMBL/GenBank/DDBJ whole genome shotgun (WGS) entry which is preliminary data.</text>
</comment>
<evidence type="ECO:0000313" key="2">
    <source>
        <dbReference type="EMBL" id="KPN31537.1"/>
    </source>
</evidence>
<gene>
    <name evidence="2" type="ORF">SY89_02285</name>
</gene>
<dbReference type="Proteomes" id="UP000050535">
    <property type="component" value="Unassembled WGS sequence"/>
</dbReference>
<protein>
    <submittedName>
        <fullName evidence="2">Uncharacterized protein</fullName>
    </submittedName>
</protein>